<dbReference type="PANTHER" id="PTHR30069">
    <property type="entry name" value="TONB-DEPENDENT OUTER MEMBRANE RECEPTOR"/>
    <property type="match status" value="1"/>
</dbReference>
<evidence type="ECO:0000256" key="4">
    <source>
        <dbReference type="ARBA" id="ARBA00022692"/>
    </source>
</evidence>
<dbReference type="Pfam" id="PF00593">
    <property type="entry name" value="TonB_dep_Rec_b-barrel"/>
    <property type="match status" value="1"/>
</dbReference>
<keyword evidence="6" id="KW-0472">Membrane</keyword>
<evidence type="ECO:0000256" key="7">
    <source>
        <dbReference type="ARBA" id="ARBA00023237"/>
    </source>
</evidence>
<keyword evidence="9" id="KW-0675">Receptor</keyword>
<evidence type="ECO:0000256" key="6">
    <source>
        <dbReference type="ARBA" id="ARBA00023136"/>
    </source>
</evidence>
<feature type="domain" description="TonB-dependent receptor-like beta-barrel" evidence="8">
    <location>
        <begin position="252"/>
        <end position="641"/>
    </location>
</feature>
<organism evidence="9 10">
    <name type="scientific">Sulfuriroseicoccus oceanibius</name>
    <dbReference type="NCBI Taxonomy" id="2707525"/>
    <lineage>
        <taxon>Bacteria</taxon>
        <taxon>Pseudomonadati</taxon>
        <taxon>Verrucomicrobiota</taxon>
        <taxon>Verrucomicrobiia</taxon>
        <taxon>Verrucomicrobiales</taxon>
        <taxon>Verrucomicrobiaceae</taxon>
        <taxon>Sulfuriroseicoccus</taxon>
    </lineage>
</organism>
<dbReference type="InterPro" id="IPR039426">
    <property type="entry name" value="TonB-dep_rcpt-like"/>
</dbReference>
<accession>A0A6B3LD39</accession>
<name>A0A6B3LD39_9BACT</name>
<dbReference type="RefSeq" id="WP_164364312.1">
    <property type="nucleotide sequence ID" value="NZ_CP066776.1"/>
</dbReference>
<proteinExistence type="predicted"/>
<dbReference type="GO" id="GO:0009279">
    <property type="term" value="C:cell outer membrane"/>
    <property type="evidence" value="ECO:0007669"/>
    <property type="project" value="UniProtKB-SubCell"/>
</dbReference>
<dbReference type="SUPFAM" id="SSF56935">
    <property type="entry name" value="Porins"/>
    <property type="match status" value="1"/>
</dbReference>
<evidence type="ECO:0000256" key="3">
    <source>
        <dbReference type="ARBA" id="ARBA00022452"/>
    </source>
</evidence>
<evidence type="ECO:0000256" key="5">
    <source>
        <dbReference type="ARBA" id="ARBA00023077"/>
    </source>
</evidence>
<dbReference type="PANTHER" id="PTHR30069:SF49">
    <property type="entry name" value="OUTER MEMBRANE PROTEIN C"/>
    <property type="match status" value="1"/>
</dbReference>
<comment type="subcellular location">
    <subcellularLocation>
        <location evidence="1">Cell outer membrane</location>
        <topology evidence="1">Multi-pass membrane protein</topology>
    </subcellularLocation>
</comment>
<dbReference type="InterPro" id="IPR036942">
    <property type="entry name" value="Beta-barrel_TonB_sf"/>
</dbReference>
<dbReference type="AlphaFoldDB" id="A0A6B3LD39"/>
<sequence>MKAISIGWAALLGSMVSAGAEEVNGELPPLSVRGASGDAPWAQWIGYTGPAPETFRDASEVLGYLPGASRVGNGPLTGIVQTRGLTGDQIGVRVNGATLTPACPNHMDPPLRYARLTEDAVVRYFAGLVPVREGAEAMGGFVSVSRAEPEFAEGDATVAVGGVVNGGWRGDHDGFFVGLQAGVASSRLAVDYRGNAAEGGDLHFPGGRVRATGYETQDHELRLAAATRGGFVAISGGIAQAREAGTPALGMDMIEDDSWSVDLHQFEELAWGSLENRLFAHGVDHLMDNFTLRPVGMMAMEAPTSSQDLGWRSDVVLDRGDSTWRWGVDLLASELDADQVLVSGPMTGARRDTFADATRARAGAYAEWENQWSQKWTSVVGLRADYVSTDADAVVAGFGGPMVMADAMAFNAADRERSDWLVDAVGSLAYSLSDRQSLELGLARKNRAPSLVERSIWTPISASSGRADGRTYLGNLELDPETTYETAVTWAYAGDSLDLAVTPFFRYVENYIQGQPVGRVDRNGLAVLQFQNLDSATLFGAELNFAWQVTDSWDASVLTSYTRGRTDGDDLYRLAPWNGTVALGYTYGATRAVLACDWAADQNRVSGVQGELPSDGHATLALRLQHEVSDNLKIEGGVENLLDERYTNHLSGVNRVAGSDVAVGEKLPAAGRSLYVGATLRF</sequence>
<keyword evidence="4" id="KW-0812">Transmembrane</keyword>
<dbReference type="GO" id="GO:0015344">
    <property type="term" value="F:siderophore uptake transmembrane transporter activity"/>
    <property type="evidence" value="ECO:0007669"/>
    <property type="project" value="TreeGrafter"/>
</dbReference>
<keyword evidence="5" id="KW-0798">TonB box</keyword>
<evidence type="ECO:0000259" key="8">
    <source>
        <dbReference type="Pfam" id="PF00593"/>
    </source>
</evidence>
<dbReference type="EMBL" id="CP066776">
    <property type="protein sequence ID" value="QQL44674.1"/>
    <property type="molecule type" value="Genomic_DNA"/>
</dbReference>
<dbReference type="PROSITE" id="PS01156">
    <property type="entry name" value="TONB_DEPENDENT_REC_2"/>
    <property type="match status" value="1"/>
</dbReference>
<evidence type="ECO:0000313" key="9">
    <source>
        <dbReference type="EMBL" id="QQL44674.1"/>
    </source>
</evidence>
<keyword evidence="10" id="KW-1185">Reference proteome</keyword>
<gene>
    <name evidence="9" type="ORF">G3M56_012410</name>
</gene>
<evidence type="ECO:0000256" key="2">
    <source>
        <dbReference type="ARBA" id="ARBA00022448"/>
    </source>
</evidence>
<keyword evidence="2" id="KW-0813">Transport</keyword>
<evidence type="ECO:0000256" key="1">
    <source>
        <dbReference type="ARBA" id="ARBA00004571"/>
    </source>
</evidence>
<dbReference type="Gene3D" id="2.40.170.20">
    <property type="entry name" value="TonB-dependent receptor, beta-barrel domain"/>
    <property type="match status" value="1"/>
</dbReference>
<dbReference type="GO" id="GO:0044718">
    <property type="term" value="P:siderophore transmembrane transport"/>
    <property type="evidence" value="ECO:0007669"/>
    <property type="project" value="TreeGrafter"/>
</dbReference>
<protein>
    <submittedName>
        <fullName evidence="9">TonB-dependent receptor</fullName>
    </submittedName>
</protein>
<dbReference type="InterPro" id="IPR000531">
    <property type="entry name" value="Beta-barrel_TonB"/>
</dbReference>
<dbReference type="Proteomes" id="UP000475117">
    <property type="component" value="Chromosome"/>
</dbReference>
<keyword evidence="7" id="KW-0998">Cell outer membrane</keyword>
<keyword evidence="3" id="KW-1134">Transmembrane beta strand</keyword>
<reference evidence="9 10" key="1">
    <citation type="submission" date="2020-12" db="EMBL/GenBank/DDBJ databases">
        <title>Sulforoseuscoccus oceanibium gen. nov., sp. nov., a representative of the phylum Verrucomicrobia with special cytoplasmic membrane, and proposal of Sulforoseuscoccusaceae fam. nov.</title>
        <authorList>
            <person name="Xi F."/>
        </authorList>
    </citation>
    <scope>NUCLEOTIDE SEQUENCE [LARGE SCALE GENOMIC DNA]</scope>
    <source>
        <strain evidence="9 10">T37</strain>
    </source>
</reference>
<dbReference type="KEGG" id="soa:G3M56_012410"/>
<evidence type="ECO:0000313" key="10">
    <source>
        <dbReference type="Proteomes" id="UP000475117"/>
    </source>
</evidence>
<dbReference type="InterPro" id="IPR010917">
    <property type="entry name" value="TonB_rcpt_CS"/>
</dbReference>